<feature type="compositionally biased region" description="Basic and acidic residues" evidence="6">
    <location>
        <begin position="505"/>
        <end position="523"/>
    </location>
</feature>
<dbReference type="GO" id="GO:0005886">
    <property type="term" value="C:plasma membrane"/>
    <property type="evidence" value="ECO:0007669"/>
    <property type="project" value="UniProtKB-SubCell"/>
</dbReference>
<keyword evidence="9" id="KW-1185">Reference proteome</keyword>
<comment type="caution">
    <text evidence="8">The sequence shown here is derived from an EMBL/GenBank/DDBJ whole genome shotgun (WGS) entry which is preliminary data.</text>
</comment>
<accession>A0A0F4YZQ4</accession>
<feature type="region of interest" description="Disordered" evidence="6">
    <location>
        <begin position="78"/>
        <end position="131"/>
    </location>
</feature>
<dbReference type="RefSeq" id="XP_013330364.1">
    <property type="nucleotide sequence ID" value="XM_013474910.1"/>
</dbReference>
<feature type="compositionally biased region" description="Low complexity" evidence="6">
    <location>
        <begin position="111"/>
        <end position="125"/>
    </location>
</feature>
<evidence type="ECO:0000313" key="9">
    <source>
        <dbReference type="Proteomes" id="UP000053958"/>
    </source>
</evidence>
<evidence type="ECO:0000256" key="1">
    <source>
        <dbReference type="ARBA" id="ARBA00004651"/>
    </source>
</evidence>
<dbReference type="Pfam" id="PF09924">
    <property type="entry name" value="LPG_synthase_C"/>
    <property type="match status" value="1"/>
</dbReference>
<evidence type="ECO:0000256" key="3">
    <source>
        <dbReference type="ARBA" id="ARBA00022692"/>
    </source>
</evidence>
<proteinExistence type="predicted"/>
<dbReference type="STRING" id="1408163.A0A0F4YZQ4"/>
<evidence type="ECO:0000256" key="2">
    <source>
        <dbReference type="ARBA" id="ARBA00022475"/>
    </source>
</evidence>
<dbReference type="PANTHER" id="PTHR34697:SF2">
    <property type="entry name" value="PHOSPHATIDYLGLYCEROL LYSYLTRANSFERASE"/>
    <property type="match status" value="1"/>
</dbReference>
<gene>
    <name evidence="8" type="ORF">T310_2204</name>
</gene>
<feature type="compositionally biased region" description="Basic residues" evidence="6">
    <location>
        <begin position="11"/>
        <end position="20"/>
    </location>
</feature>
<protein>
    <recommendedName>
        <fullName evidence="7">Phosphatidylglycerol lysyltransferase C-terminal domain-containing protein</fullName>
    </recommendedName>
</protein>
<dbReference type="GeneID" id="25314555"/>
<feature type="compositionally biased region" description="Low complexity" evidence="6">
    <location>
        <begin position="78"/>
        <end position="96"/>
    </location>
</feature>
<sequence>MQADATAQHKMEKKKQKRERKQQQKQEQRQNNAKKASKKSALYLEIGQSMADQLRGPPKPNIDSLDLVDRLRIGQSATLSAPPTTATASSCSSSTLVEQGGSMPGSKKVPSIASSGGSDSSAKSAPVERSRTMPSKYRKIGTIFTLDDFAAMVALESLFARYGRVSHMGILDKSYSFFVNKARTAALHFKVHNGVAIVGGDPLCEPSQYSALLEEFARYRKEFGWKLAFMGASDVFLQYAREKKWTTLQFGTERVLNPMTNPVLLEQTGKRIVTQNKQLLNESKGGISLGVYIPSQGEDPKLQRELVGTYDAWRDERNRTATTQAFITVYDPFSLPRLMTYIYTRGPDGVPNGFAALRKLGANQGYHIDPCIAAPGAPKGISDLLIFAAMALLNQAGIDYLSFGFEPLDELGAISGMPKSIEKLTRSIYRHTFQRLPIAGKKAYHDKFRPDENQGSGLHLIFPGGVPGPRHMAAMAHMANISIRKVVFSDAKKPQKKSSSWSLRESPRSSDETPNEHDEGGSE</sequence>
<reference evidence="8 9" key="1">
    <citation type="submission" date="2015-04" db="EMBL/GenBank/DDBJ databases">
        <authorList>
            <person name="Heijne W.H."/>
            <person name="Fedorova N.D."/>
            <person name="Nierman W.C."/>
            <person name="Vollebregt A.W."/>
            <person name="Zhao Z."/>
            <person name="Wu L."/>
            <person name="Kumar M."/>
            <person name="Stam H."/>
            <person name="van den Berg M.A."/>
            <person name="Pel H.J."/>
        </authorList>
    </citation>
    <scope>NUCLEOTIDE SEQUENCE [LARGE SCALE GENOMIC DNA]</scope>
    <source>
        <strain evidence="8 9">CBS 393.64</strain>
    </source>
</reference>
<evidence type="ECO:0000256" key="5">
    <source>
        <dbReference type="ARBA" id="ARBA00023136"/>
    </source>
</evidence>
<dbReference type="GO" id="GO:0055091">
    <property type="term" value="P:phospholipid homeostasis"/>
    <property type="evidence" value="ECO:0007669"/>
    <property type="project" value="TreeGrafter"/>
</dbReference>
<keyword evidence="2" id="KW-1003">Cell membrane</keyword>
<dbReference type="Proteomes" id="UP000053958">
    <property type="component" value="Unassembled WGS sequence"/>
</dbReference>
<organism evidence="8 9">
    <name type="scientific">Rasamsonia emersonii (strain ATCC 16479 / CBS 393.64 / IMI 116815)</name>
    <dbReference type="NCBI Taxonomy" id="1408163"/>
    <lineage>
        <taxon>Eukaryota</taxon>
        <taxon>Fungi</taxon>
        <taxon>Dikarya</taxon>
        <taxon>Ascomycota</taxon>
        <taxon>Pezizomycotina</taxon>
        <taxon>Eurotiomycetes</taxon>
        <taxon>Eurotiomycetidae</taxon>
        <taxon>Eurotiales</taxon>
        <taxon>Trichocomaceae</taxon>
        <taxon>Rasamsonia</taxon>
    </lineage>
</organism>
<evidence type="ECO:0000259" key="7">
    <source>
        <dbReference type="Pfam" id="PF09924"/>
    </source>
</evidence>
<dbReference type="EMBL" id="LASV01000087">
    <property type="protein sequence ID" value="KKA23752.1"/>
    <property type="molecule type" value="Genomic_DNA"/>
</dbReference>
<dbReference type="InterPro" id="IPR051211">
    <property type="entry name" value="PG_lysyltransferase"/>
</dbReference>
<evidence type="ECO:0000256" key="4">
    <source>
        <dbReference type="ARBA" id="ARBA00022989"/>
    </source>
</evidence>
<keyword evidence="4" id="KW-1133">Transmembrane helix</keyword>
<feature type="region of interest" description="Disordered" evidence="6">
    <location>
        <begin position="489"/>
        <end position="523"/>
    </location>
</feature>
<comment type="subcellular location">
    <subcellularLocation>
        <location evidence="1">Cell membrane</location>
        <topology evidence="1">Multi-pass membrane protein</topology>
    </subcellularLocation>
</comment>
<evidence type="ECO:0000313" key="8">
    <source>
        <dbReference type="EMBL" id="KKA23752.1"/>
    </source>
</evidence>
<keyword evidence="5" id="KW-0472">Membrane</keyword>
<dbReference type="GO" id="GO:0016755">
    <property type="term" value="F:aminoacyltransferase activity"/>
    <property type="evidence" value="ECO:0007669"/>
    <property type="project" value="TreeGrafter"/>
</dbReference>
<feature type="region of interest" description="Disordered" evidence="6">
    <location>
        <begin position="1"/>
        <end position="64"/>
    </location>
</feature>
<feature type="domain" description="Phosphatidylglycerol lysyltransferase C-terminal" evidence="7">
    <location>
        <begin position="164"/>
        <end position="452"/>
    </location>
</feature>
<dbReference type="PANTHER" id="PTHR34697">
    <property type="entry name" value="PHOSPHATIDYLGLYCEROL LYSYLTRANSFERASE"/>
    <property type="match status" value="1"/>
</dbReference>
<dbReference type="OrthoDB" id="4223508at2759"/>
<dbReference type="InterPro" id="IPR024320">
    <property type="entry name" value="LPG_synthase_C"/>
</dbReference>
<name>A0A0F4YZQ4_RASE3</name>
<evidence type="ECO:0000256" key="6">
    <source>
        <dbReference type="SAM" id="MobiDB-lite"/>
    </source>
</evidence>
<keyword evidence="3" id="KW-0812">Transmembrane</keyword>
<dbReference type="AlphaFoldDB" id="A0A0F4YZQ4"/>